<name>A0ABW5DBB9_9BACT</name>
<evidence type="ECO:0008006" key="3">
    <source>
        <dbReference type="Google" id="ProtNLM"/>
    </source>
</evidence>
<protein>
    <recommendedName>
        <fullName evidence="3">Sel1 repeat family protein</fullName>
    </recommendedName>
</protein>
<organism evidence="1 2">
    <name type="scientific">Luteolibacter algae</name>
    <dbReference type="NCBI Taxonomy" id="454151"/>
    <lineage>
        <taxon>Bacteria</taxon>
        <taxon>Pseudomonadati</taxon>
        <taxon>Verrucomicrobiota</taxon>
        <taxon>Verrucomicrobiia</taxon>
        <taxon>Verrucomicrobiales</taxon>
        <taxon>Verrucomicrobiaceae</taxon>
        <taxon>Luteolibacter</taxon>
    </lineage>
</organism>
<dbReference type="Proteomes" id="UP001597375">
    <property type="component" value="Unassembled WGS sequence"/>
</dbReference>
<accession>A0ABW5DBB9</accession>
<reference evidence="2" key="1">
    <citation type="journal article" date="2019" name="Int. J. Syst. Evol. Microbiol.">
        <title>The Global Catalogue of Microorganisms (GCM) 10K type strain sequencing project: providing services to taxonomists for standard genome sequencing and annotation.</title>
        <authorList>
            <consortium name="The Broad Institute Genomics Platform"/>
            <consortium name="The Broad Institute Genome Sequencing Center for Infectious Disease"/>
            <person name="Wu L."/>
            <person name="Ma J."/>
        </authorList>
    </citation>
    <scope>NUCLEOTIDE SEQUENCE [LARGE SCALE GENOMIC DNA]</scope>
    <source>
        <strain evidence="2">CGMCC 4.7106</strain>
    </source>
</reference>
<evidence type="ECO:0000313" key="2">
    <source>
        <dbReference type="Proteomes" id="UP001597375"/>
    </source>
</evidence>
<comment type="caution">
    <text evidence="1">The sequence shown here is derived from an EMBL/GenBank/DDBJ whole genome shotgun (WGS) entry which is preliminary data.</text>
</comment>
<keyword evidence="2" id="KW-1185">Reference proteome</keyword>
<proteinExistence type="predicted"/>
<gene>
    <name evidence="1" type="ORF">ACFSSA_15200</name>
</gene>
<evidence type="ECO:0000313" key="1">
    <source>
        <dbReference type="EMBL" id="MFD2258026.1"/>
    </source>
</evidence>
<sequence length="109" mass="12180">MDQSLRFVSRDMNSDELSKSAASDGAPPTGLSVLAECLWYARAGKWDAAHDLCQEVTGKAGSWIHAWLHREEGDLGNAAYWYSRAGREMPERGLSSEKEWEMIAYELLG</sequence>
<dbReference type="EMBL" id="JBHUIT010000034">
    <property type="protein sequence ID" value="MFD2258026.1"/>
    <property type="molecule type" value="Genomic_DNA"/>
</dbReference>
<dbReference type="RefSeq" id="WP_386821469.1">
    <property type="nucleotide sequence ID" value="NZ_JBHUIT010000034.1"/>
</dbReference>